<dbReference type="InterPro" id="IPR012312">
    <property type="entry name" value="Hemerythrin-like"/>
</dbReference>
<proteinExistence type="predicted"/>
<evidence type="ECO:0000259" key="2">
    <source>
        <dbReference type="Pfam" id="PF10006"/>
    </source>
</evidence>
<gene>
    <name evidence="3" type="ORF">NCTC10742_02876</name>
</gene>
<feature type="domain" description="Hemerythrin-like" evidence="1">
    <location>
        <begin position="17"/>
        <end position="141"/>
    </location>
</feature>
<dbReference type="InterPro" id="IPR018720">
    <property type="entry name" value="DUF2249"/>
</dbReference>
<feature type="domain" description="DUF2249" evidence="2">
    <location>
        <begin position="184"/>
        <end position="253"/>
    </location>
</feature>
<protein>
    <submittedName>
        <fullName evidence="3">Hemerythrin HHE cation binding domain-containing protein</fullName>
    </submittedName>
</protein>
<dbReference type="AlphaFoldDB" id="A0A378SNZ1"/>
<dbReference type="Gene3D" id="1.20.120.520">
    <property type="entry name" value="nmb1532 protein domain like"/>
    <property type="match status" value="1"/>
</dbReference>
<dbReference type="RefSeq" id="WP_099961742.1">
    <property type="nucleotide sequence ID" value="NZ_JACKST010000149.1"/>
</dbReference>
<dbReference type="Pfam" id="PF01814">
    <property type="entry name" value="Hemerythrin"/>
    <property type="match status" value="1"/>
</dbReference>
<sequence length="254" mass="26904">MSVNEVIVSSTAADAEAVETIKSHHAQLAGSLAALTEAMLAAAERGGDVEATRAATVRFVSEELLPHAVAEEDALYPAAARDDRARPLIESMIAAHRVIGVLAERIRSEPSGLRAAAAAEALRVIFDAHLADENDRILPLVAADPGVSLAEVTHGMHELLGHQAHADAAGHACGCGAADTGDPVLDVREVPHSIRHATVFGAFDAVEAGHALILVAHHDPIPLLQQLHDRTGGRIRVDYQERGPEAWRLRLTKL</sequence>
<accession>A0A378SNZ1</accession>
<name>A0A378SNZ1_9MYCO</name>
<dbReference type="Pfam" id="PF10006">
    <property type="entry name" value="DUF2249"/>
    <property type="match status" value="1"/>
</dbReference>
<organism evidence="3 4">
    <name type="scientific">Mycolicibacterium gilvum</name>
    <dbReference type="NCBI Taxonomy" id="1804"/>
    <lineage>
        <taxon>Bacteria</taxon>
        <taxon>Bacillati</taxon>
        <taxon>Actinomycetota</taxon>
        <taxon>Actinomycetes</taxon>
        <taxon>Mycobacteriales</taxon>
        <taxon>Mycobacteriaceae</taxon>
        <taxon>Mycolicibacterium</taxon>
    </lineage>
</organism>
<reference evidence="3 4" key="1">
    <citation type="submission" date="2018-06" db="EMBL/GenBank/DDBJ databases">
        <authorList>
            <consortium name="Pathogen Informatics"/>
            <person name="Doyle S."/>
        </authorList>
    </citation>
    <scope>NUCLEOTIDE SEQUENCE [LARGE SCALE GENOMIC DNA]</scope>
    <source>
        <strain evidence="3 4">NCTC10742</strain>
    </source>
</reference>
<dbReference type="EMBL" id="UGQM01000001">
    <property type="protein sequence ID" value="STZ43646.1"/>
    <property type="molecule type" value="Genomic_DNA"/>
</dbReference>
<evidence type="ECO:0000313" key="4">
    <source>
        <dbReference type="Proteomes" id="UP000254291"/>
    </source>
</evidence>
<dbReference type="Proteomes" id="UP000254291">
    <property type="component" value="Unassembled WGS sequence"/>
</dbReference>
<evidence type="ECO:0000259" key="1">
    <source>
        <dbReference type="Pfam" id="PF01814"/>
    </source>
</evidence>
<evidence type="ECO:0000313" key="3">
    <source>
        <dbReference type="EMBL" id="STZ43646.1"/>
    </source>
</evidence>